<proteinExistence type="predicted"/>
<evidence type="ECO:0000313" key="1">
    <source>
        <dbReference type="EMBL" id="GKV49164.1"/>
    </source>
</evidence>
<accession>A0AAV5MJI3</accession>
<gene>
    <name evidence="1" type="ORF">SLEP1_g55929</name>
</gene>
<organism evidence="1 2">
    <name type="scientific">Rubroshorea leprosula</name>
    <dbReference type="NCBI Taxonomy" id="152421"/>
    <lineage>
        <taxon>Eukaryota</taxon>
        <taxon>Viridiplantae</taxon>
        <taxon>Streptophyta</taxon>
        <taxon>Embryophyta</taxon>
        <taxon>Tracheophyta</taxon>
        <taxon>Spermatophyta</taxon>
        <taxon>Magnoliopsida</taxon>
        <taxon>eudicotyledons</taxon>
        <taxon>Gunneridae</taxon>
        <taxon>Pentapetalae</taxon>
        <taxon>rosids</taxon>
        <taxon>malvids</taxon>
        <taxon>Malvales</taxon>
        <taxon>Dipterocarpaceae</taxon>
        <taxon>Rubroshorea</taxon>
    </lineage>
</organism>
<protein>
    <submittedName>
        <fullName evidence="1">Uncharacterized protein</fullName>
    </submittedName>
</protein>
<keyword evidence="2" id="KW-1185">Reference proteome</keyword>
<sequence length="99" mass="11263">MAVIFKLTSASMYFCKYFLLNNVRSVTTSIYCKFYLFNTKKLFQCGQALGFVSNLKLLTIVWLSSIHGISHSSASFISYYNVQADIVCCRLFILDAIAF</sequence>
<name>A0AAV5MJI3_9ROSI</name>
<reference evidence="1 2" key="1">
    <citation type="journal article" date="2021" name="Commun. Biol.">
        <title>The genome of Shorea leprosula (Dipterocarpaceae) highlights the ecological relevance of drought in aseasonal tropical rainforests.</title>
        <authorList>
            <person name="Ng K.K.S."/>
            <person name="Kobayashi M.J."/>
            <person name="Fawcett J.A."/>
            <person name="Hatakeyama M."/>
            <person name="Paape T."/>
            <person name="Ng C.H."/>
            <person name="Ang C.C."/>
            <person name="Tnah L.H."/>
            <person name="Lee C.T."/>
            <person name="Nishiyama T."/>
            <person name="Sese J."/>
            <person name="O'Brien M.J."/>
            <person name="Copetti D."/>
            <person name="Mohd Noor M.I."/>
            <person name="Ong R.C."/>
            <person name="Putra M."/>
            <person name="Sireger I.Z."/>
            <person name="Indrioko S."/>
            <person name="Kosugi Y."/>
            <person name="Izuno A."/>
            <person name="Isagi Y."/>
            <person name="Lee S.L."/>
            <person name="Shimizu K.K."/>
        </authorList>
    </citation>
    <scope>NUCLEOTIDE SEQUENCE [LARGE SCALE GENOMIC DNA]</scope>
    <source>
        <strain evidence="1">214</strain>
    </source>
</reference>
<comment type="caution">
    <text evidence="1">The sequence shown here is derived from an EMBL/GenBank/DDBJ whole genome shotgun (WGS) entry which is preliminary data.</text>
</comment>
<dbReference type="AlphaFoldDB" id="A0AAV5MJI3"/>
<dbReference type="EMBL" id="BPVZ01000288">
    <property type="protein sequence ID" value="GKV49164.1"/>
    <property type="molecule type" value="Genomic_DNA"/>
</dbReference>
<evidence type="ECO:0000313" key="2">
    <source>
        <dbReference type="Proteomes" id="UP001054252"/>
    </source>
</evidence>
<dbReference type="Proteomes" id="UP001054252">
    <property type="component" value="Unassembled WGS sequence"/>
</dbReference>